<feature type="region of interest" description="Disordered" evidence="8">
    <location>
        <begin position="226"/>
        <end position="352"/>
    </location>
</feature>
<protein>
    <recommendedName>
        <fullName evidence="3">glucose-6-phosphate dehydrogenase (NADP(+))</fullName>
        <ecNumber evidence="3">1.1.1.49</ecNumber>
    </recommendedName>
</protein>
<organism evidence="13 14">
    <name type="scientific">Rhynchospora breviuscula</name>
    <dbReference type="NCBI Taxonomy" id="2022672"/>
    <lineage>
        <taxon>Eukaryota</taxon>
        <taxon>Viridiplantae</taxon>
        <taxon>Streptophyta</taxon>
        <taxon>Embryophyta</taxon>
        <taxon>Tracheophyta</taxon>
        <taxon>Spermatophyta</taxon>
        <taxon>Magnoliopsida</taxon>
        <taxon>Liliopsida</taxon>
        <taxon>Poales</taxon>
        <taxon>Cyperaceae</taxon>
        <taxon>Cyperoideae</taxon>
        <taxon>Rhynchosporeae</taxon>
        <taxon>Rhynchospora</taxon>
    </lineage>
</organism>
<dbReference type="PANTHER" id="PTHR23429">
    <property type="entry name" value="GLUCOSE-6-PHOSPHATE 1-DEHYDROGENASE G6PD"/>
    <property type="match status" value="1"/>
</dbReference>
<keyword evidence="4" id="KW-0313">Glucose metabolism</keyword>
<feature type="compositionally biased region" description="Basic and acidic residues" evidence="8">
    <location>
        <begin position="322"/>
        <end position="352"/>
    </location>
</feature>
<dbReference type="SUPFAM" id="SSF51735">
    <property type="entry name" value="NAD(P)-binding Rossmann-fold domains"/>
    <property type="match status" value="1"/>
</dbReference>
<dbReference type="PANTHER" id="PTHR23429:SF0">
    <property type="entry name" value="GLUCOSE-6-PHOSPHATE 1-DEHYDROGENASE"/>
    <property type="match status" value="1"/>
</dbReference>
<evidence type="ECO:0000256" key="6">
    <source>
        <dbReference type="ARBA" id="ARBA00023002"/>
    </source>
</evidence>
<dbReference type="NCBIfam" id="TIGR01198">
    <property type="entry name" value="pgl"/>
    <property type="match status" value="1"/>
</dbReference>
<dbReference type="InterPro" id="IPR022675">
    <property type="entry name" value="G6P_DH_C"/>
</dbReference>
<evidence type="ECO:0000313" key="14">
    <source>
        <dbReference type="Proteomes" id="UP001151287"/>
    </source>
</evidence>
<dbReference type="InterPro" id="IPR006148">
    <property type="entry name" value="Glc/Gal-6P_isomerase"/>
</dbReference>
<dbReference type="GO" id="GO:0005829">
    <property type="term" value="C:cytosol"/>
    <property type="evidence" value="ECO:0007669"/>
    <property type="project" value="TreeGrafter"/>
</dbReference>
<evidence type="ECO:0000256" key="2">
    <source>
        <dbReference type="ARBA" id="ARBA00009975"/>
    </source>
</evidence>
<feature type="compositionally biased region" description="Basic and acidic residues" evidence="8">
    <location>
        <begin position="523"/>
        <end position="534"/>
    </location>
</feature>
<proteinExistence type="inferred from homology"/>
<gene>
    <name evidence="13" type="ORF">LUZ63_021260</name>
</gene>
<evidence type="ECO:0000256" key="5">
    <source>
        <dbReference type="ARBA" id="ARBA00022857"/>
    </source>
</evidence>
<dbReference type="GO" id="GO:0050661">
    <property type="term" value="F:NADP binding"/>
    <property type="evidence" value="ECO:0007669"/>
    <property type="project" value="InterPro"/>
</dbReference>
<dbReference type="InterPro" id="IPR036291">
    <property type="entry name" value="NAD(P)-bd_dom_sf"/>
</dbReference>
<dbReference type="Pfam" id="PF00479">
    <property type="entry name" value="G6PD_N"/>
    <property type="match status" value="1"/>
</dbReference>
<keyword evidence="14" id="KW-1185">Reference proteome</keyword>
<feature type="compositionally biased region" description="Basic residues" evidence="8">
    <location>
        <begin position="535"/>
        <end position="545"/>
    </location>
</feature>
<feature type="compositionally biased region" description="Basic and acidic residues" evidence="8">
    <location>
        <begin position="227"/>
        <end position="244"/>
    </location>
</feature>
<feature type="compositionally biased region" description="Basic residues" evidence="8">
    <location>
        <begin position="245"/>
        <end position="265"/>
    </location>
</feature>
<reference evidence="13" key="1">
    <citation type="journal article" date="2022" name="Cell">
        <title>Repeat-based holocentromeres influence genome architecture and karyotype evolution.</title>
        <authorList>
            <person name="Hofstatter P.G."/>
            <person name="Thangavel G."/>
            <person name="Lux T."/>
            <person name="Neumann P."/>
            <person name="Vondrak T."/>
            <person name="Novak P."/>
            <person name="Zhang M."/>
            <person name="Costa L."/>
            <person name="Castellani M."/>
            <person name="Scott A."/>
            <person name="Toegelov H."/>
            <person name="Fuchs J."/>
            <person name="Mata-Sucre Y."/>
            <person name="Dias Y."/>
            <person name="Vanzela A.L.L."/>
            <person name="Huettel B."/>
            <person name="Almeida C.C.S."/>
            <person name="Simkova H."/>
            <person name="Souza G."/>
            <person name="Pedrosa-Harand A."/>
            <person name="Macas J."/>
            <person name="Mayer K.F.X."/>
            <person name="Houben A."/>
            <person name="Marques A."/>
        </authorList>
    </citation>
    <scope>NUCLEOTIDE SEQUENCE</scope>
    <source>
        <strain evidence="13">RhyBre1mFocal</strain>
    </source>
</reference>
<sequence length="958" mass="108023">MVVEISPGHNPLRDPEDRRLNRIAGPSALVIFGVTGDLSRKKLMPAVYDLANRGLLPPGFALVGFARRDWEDQDFAKVVHESVQKYARTEFREETWQELLEGIRFVQGEFDDPEAFQRLRETVDKLDTERGTMGNHAYYLSIPPKAFPLVTTQLKASGLVGEGDQKTSGWRRVVIEKPFGHDLASARELNEVVEERVPRRLDLPYRPLPRQGDGAEHPRAALRQRAVRADLEPQLRRSRPDHDGGRHRRRRSRGLLRRDRRRPRRHPEPPPAAARADRDGGAHQLQRRRPPRREGEGPRGGATAREPRRGDRTRSVRRRVAGRREGARLPRRRRDEPRVGHRDVRGDQARDQHAPLVGRAVLRAQRQASRAPCHRGRGRVQRAPQQLFSRSQTQELGQNALVIRVQPDEGVTIRFGSKVPGDGTQVRDVTMDFGYGHAFTEASPEAYERLILDVLLGDPPLFPRHEEVELSWKILDPIEEFWAAEGGPLEQYSPGSWGPASADELLARDGRTWRRPGHRGRERRLPRASDARDRRPVRRRRRRAAPGRPDPRGRRRRRERGHRPARPWRGGLERREPGHRTPAARRPRRGVVARPGARRPLALGDRSDRAAPDHGCLVAGRSDRVGRAPRGALRPGDTDFAWTRVTRWREQLAAVLDQPPYEPVTAIEVAGSSDSPSTALLAGWLGLKLQAPVVYRYLPADEWAGGIKSVRLTRASGDTLLERPIPGVAVLTQPGQPTHELAFPRRTMRECLAEELRRLDPDVLYGPRPHRVHAAAEHARRRGRPMTENGSAKRVIIKRDADTLADYVAARLVNRILKRVAEGKRMHICLTGGTMGGAVLRSAARDPRMSEIDWSLVHFWFGDERFVARDSDDRNDKQAREALLDGLDVPAENVHEVASTDDGLDLDAAAIAYADELAQFAPSDRSDTGPWPSFDICFLGVGPDAHIASLFPDRPEIS</sequence>
<dbReference type="InterPro" id="IPR037171">
    <property type="entry name" value="NagB/RpiA_transferase-like"/>
</dbReference>
<dbReference type="OrthoDB" id="60984at2759"/>
<evidence type="ECO:0000256" key="1">
    <source>
        <dbReference type="ARBA" id="ARBA00004937"/>
    </source>
</evidence>
<evidence type="ECO:0000259" key="12">
    <source>
        <dbReference type="Pfam" id="PF20171"/>
    </source>
</evidence>
<feature type="compositionally biased region" description="Basic residues" evidence="8">
    <location>
        <begin position="553"/>
        <end position="566"/>
    </location>
</feature>
<dbReference type="Gene3D" id="3.30.360.10">
    <property type="entry name" value="Dihydrodipicolinate Reductase, domain 2"/>
    <property type="match status" value="1"/>
</dbReference>
<dbReference type="Gene3D" id="3.40.50.720">
    <property type="entry name" value="NAD(P)-binding Rossmann-like Domain"/>
    <property type="match status" value="1"/>
</dbReference>
<evidence type="ECO:0000256" key="4">
    <source>
        <dbReference type="ARBA" id="ARBA00022526"/>
    </source>
</evidence>
<feature type="compositionally biased region" description="Basic and acidic residues" evidence="8">
    <location>
        <begin position="305"/>
        <end position="314"/>
    </location>
</feature>
<feature type="compositionally biased region" description="Basic residues" evidence="8">
    <location>
        <begin position="513"/>
        <end position="522"/>
    </location>
</feature>
<comment type="pathway">
    <text evidence="1">Carbohydrate degradation; pentose phosphate pathway; D-ribulose 5-phosphate from D-glucose 6-phosphate (oxidative stage): step 1/3.</text>
</comment>
<dbReference type="AlphaFoldDB" id="A0A9P9Z6X4"/>
<dbReference type="InterPro" id="IPR001282">
    <property type="entry name" value="G6P_DH"/>
</dbReference>
<dbReference type="InterPro" id="IPR022674">
    <property type="entry name" value="G6P_DH_NAD-bd"/>
</dbReference>
<feature type="domain" description="Glucose-6-phosphate dehydrogenase C-terminal" evidence="11">
    <location>
        <begin position="381"/>
        <end position="514"/>
    </location>
</feature>
<dbReference type="GO" id="GO:0017057">
    <property type="term" value="F:6-phosphogluconolactonase activity"/>
    <property type="evidence" value="ECO:0007669"/>
    <property type="project" value="InterPro"/>
</dbReference>
<dbReference type="InterPro" id="IPR005900">
    <property type="entry name" value="6-phosphogluconolactonase_DevB"/>
</dbReference>
<keyword evidence="5" id="KW-0521">NADP</keyword>
<feature type="domain" description="Glucosamine/galactosamine-6-phosphate isomerase" evidence="10">
    <location>
        <begin position="800"/>
        <end position="956"/>
    </location>
</feature>
<accession>A0A9P9Z6X4</accession>
<evidence type="ECO:0000313" key="13">
    <source>
        <dbReference type="EMBL" id="KAJ1683506.1"/>
    </source>
</evidence>
<dbReference type="GO" id="GO:0009051">
    <property type="term" value="P:pentose-phosphate shunt, oxidative branch"/>
    <property type="evidence" value="ECO:0007669"/>
    <property type="project" value="TreeGrafter"/>
</dbReference>
<dbReference type="InterPro" id="IPR046802">
    <property type="entry name" value="OpcA_G6PD_C"/>
</dbReference>
<dbReference type="Gene3D" id="3.40.50.1360">
    <property type="match status" value="1"/>
</dbReference>
<dbReference type="EC" id="1.1.1.49" evidence="3"/>
<dbReference type="Pfam" id="PF02781">
    <property type="entry name" value="G6PD_C"/>
    <property type="match status" value="1"/>
</dbReference>
<evidence type="ECO:0000259" key="9">
    <source>
        <dbReference type="Pfam" id="PF00479"/>
    </source>
</evidence>
<dbReference type="GO" id="GO:0004345">
    <property type="term" value="F:glucose-6-phosphate dehydrogenase activity"/>
    <property type="evidence" value="ECO:0007669"/>
    <property type="project" value="UniProtKB-EC"/>
</dbReference>
<dbReference type="Proteomes" id="UP001151287">
    <property type="component" value="Unassembled WGS sequence"/>
</dbReference>
<feature type="region of interest" description="Disordered" evidence="8">
    <location>
        <begin position="509"/>
        <end position="617"/>
    </location>
</feature>
<evidence type="ECO:0000256" key="7">
    <source>
        <dbReference type="ARBA" id="ARBA00023277"/>
    </source>
</evidence>
<dbReference type="Pfam" id="PF01182">
    <property type="entry name" value="Glucosamine_iso"/>
    <property type="match status" value="1"/>
</dbReference>
<comment type="caution">
    <text evidence="13">The sequence shown here is derived from an EMBL/GenBank/DDBJ whole genome shotgun (WGS) entry which is preliminary data.</text>
</comment>
<feature type="compositionally biased region" description="Basic residues" evidence="8">
    <location>
        <begin position="582"/>
        <end position="591"/>
    </location>
</feature>
<name>A0A9P9Z6X4_9POAL</name>
<feature type="domain" description="Glucose-6-phosphate dehydrogenase NAD-binding" evidence="9">
    <location>
        <begin position="30"/>
        <end position="195"/>
    </location>
</feature>
<evidence type="ECO:0000259" key="11">
    <source>
        <dbReference type="Pfam" id="PF02781"/>
    </source>
</evidence>
<dbReference type="Pfam" id="PF20171">
    <property type="entry name" value="OpcA_G6PD_C"/>
    <property type="match status" value="1"/>
</dbReference>
<feature type="domain" description="Glucose-6-phosphate dehydrogenase assembly protein OpcA C-terminal" evidence="12">
    <location>
        <begin position="635"/>
        <end position="766"/>
    </location>
</feature>
<dbReference type="SUPFAM" id="SSF55347">
    <property type="entry name" value="Glyceraldehyde-3-phosphate dehydrogenase-like, C-terminal domain"/>
    <property type="match status" value="1"/>
</dbReference>
<dbReference type="EMBL" id="JAMQYH010000188">
    <property type="protein sequence ID" value="KAJ1683506.1"/>
    <property type="molecule type" value="Genomic_DNA"/>
</dbReference>
<comment type="similarity">
    <text evidence="2">Belongs to the glucose-6-phosphate dehydrogenase family.</text>
</comment>
<evidence type="ECO:0000256" key="8">
    <source>
        <dbReference type="SAM" id="MobiDB-lite"/>
    </source>
</evidence>
<keyword evidence="7" id="KW-0119">Carbohydrate metabolism</keyword>
<evidence type="ECO:0000256" key="3">
    <source>
        <dbReference type="ARBA" id="ARBA00013019"/>
    </source>
</evidence>
<evidence type="ECO:0000259" key="10">
    <source>
        <dbReference type="Pfam" id="PF01182"/>
    </source>
</evidence>
<dbReference type="GO" id="GO:0006006">
    <property type="term" value="P:glucose metabolic process"/>
    <property type="evidence" value="ECO:0007669"/>
    <property type="project" value="UniProtKB-KW"/>
</dbReference>
<dbReference type="SUPFAM" id="SSF100950">
    <property type="entry name" value="NagB/RpiA/CoA transferase-like"/>
    <property type="match status" value="1"/>
</dbReference>
<keyword evidence="6" id="KW-0560">Oxidoreductase</keyword>